<dbReference type="OrthoDB" id="9815856at2"/>
<dbReference type="NCBIfam" id="NF004790">
    <property type="entry name" value="PRK06136.1"/>
    <property type="match status" value="1"/>
</dbReference>
<dbReference type="CDD" id="cd11642">
    <property type="entry name" value="SUMT"/>
    <property type="match status" value="1"/>
</dbReference>
<feature type="active site" description="Proton acceptor" evidence="14">
    <location>
        <position position="248"/>
    </location>
</feature>
<keyword evidence="9" id="KW-0456">Lyase</keyword>
<name>A0A239EAZ4_9RHOB</name>
<dbReference type="GO" id="GO:0051266">
    <property type="term" value="F:sirohydrochlorin ferrochelatase activity"/>
    <property type="evidence" value="ECO:0007669"/>
    <property type="project" value="InterPro"/>
</dbReference>
<dbReference type="SUPFAM" id="SSF53790">
    <property type="entry name" value="Tetrapyrrole methylase"/>
    <property type="match status" value="1"/>
</dbReference>
<dbReference type="GO" id="GO:0009236">
    <property type="term" value="P:cobalamin biosynthetic process"/>
    <property type="evidence" value="ECO:0007669"/>
    <property type="project" value="UniProtKB-KW"/>
</dbReference>
<protein>
    <submittedName>
        <fullName evidence="18">Uroporphyrinogen-III C-methyltransferase</fullName>
    </submittedName>
</protein>
<dbReference type="InterPro" id="IPR006366">
    <property type="entry name" value="CobA/CysG_C"/>
</dbReference>
<feature type="domain" description="Sirohaem synthase dimerisation" evidence="17">
    <location>
        <begin position="151"/>
        <end position="205"/>
    </location>
</feature>
<comment type="pathway">
    <text evidence="1">Porphyrin-containing compound metabolism; siroheme biosynthesis; sirohydrochlorin from precorrin-2: step 1/1.</text>
</comment>
<dbReference type="FunFam" id="3.40.1010.10:FF:000001">
    <property type="entry name" value="Siroheme synthase"/>
    <property type="match status" value="1"/>
</dbReference>
<keyword evidence="5 15" id="KW-0808">Transferase</keyword>
<keyword evidence="8" id="KW-0520">NAD</keyword>
<comment type="catalytic activity">
    <reaction evidence="13">
        <text>precorrin-2 + NAD(+) = sirohydrochlorin + NADH + 2 H(+)</text>
        <dbReference type="Rhea" id="RHEA:15613"/>
        <dbReference type="ChEBI" id="CHEBI:15378"/>
        <dbReference type="ChEBI" id="CHEBI:57540"/>
        <dbReference type="ChEBI" id="CHEBI:57945"/>
        <dbReference type="ChEBI" id="CHEBI:58351"/>
        <dbReference type="ChEBI" id="CHEBI:58827"/>
        <dbReference type="EC" id="1.3.1.76"/>
    </reaction>
</comment>
<keyword evidence="11" id="KW-0511">Multifunctional enzyme</keyword>
<evidence type="ECO:0000256" key="7">
    <source>
        <dbReference type="ARBA" id="ARBA00023002"/>
    </source>
</evidence>
<dbReference type="PIRSF" id="PIRSF036426">
    <property type="entry name" value="Sirohaem_synth"/>
    <property type="match status" value="1"/>
</dbReference>
<accession>A0A239EAZ4</accession>
<feature type="domain" description="Tetrapyrrole methylase" evidence="16">
    <location>
        <begin position="218"/>
        <end position="427"/>
    </location>
</feature>
<dbReference type="SUPFAM" id="SSF75615">
    <property type="entry name" value="Siroheme synthase middle domains-like"/>
    <property type="match status" value="1"/>
</dbReference>
<evidence type="ECO:0000256" key="11">
    <source>
        <dbReference type="ARBA" id="ARBA00023268"/>
    </source>
</evidence>
<dbReference type="Gene3D" id="3.30.160.110">
    <property type="entry name" value="Siroheme synthase, domain 2"/>
    <property type="match status" value="1"/>
</dbReference>
<evidence type="ECO:0000259" key="16">
    <source>
        <dbReference type="Pfam" id="PF00590"/>
    </source>
</evidence>
<dbReference type="Proteomes" id="UP000198440">
    <property type="component" value="Unassembled WGS sequence"/>
</dbReference>
<keyword evidence="6" id="KW-0949">S-adenosyl-L-methionine</keyword>
<dbReference type="RefSeq" id="WP_089277609.1">
    <property type="nucleotide sequence ID" value="NZ_FZON01000014.1"/>
</dbReference>
<dbReference type="PANTHER" id="PTHR45790">
    <property type="entry name" value="SIROHEME SYNTHASE-RELATED"/>
    <property type="match status" value="1"/>
</dbReference>
<evidence type="ECO:0000313" key="18">
    <source>
        <dbReference type="EMBL" id="SNS41092.1"/>
    </source>
</evidence>
<dbReference type="InterPro" id="IPR014777">
    <property type="entry name" value="4pyrrole_Mease_sub1"/>
</dbReference>
<keyword evidence="4 15" id="KW-0489">Methyltransferase</keyword>
<evidence type="ECO:0000256" key="5">
    <source>
        <dbReference type="ARBA" id="ARBA00022679"/>
    </source>
</evidence>
<evidence type="ECO:0000256" key="1">
    <source>
        <dbReference type="ARBA" id="ARBA00005010"/>
    </source>
</evidence>
<evidence type="ECO:0000256" key="4">
    <source>
        <dbReference type="ARBA" id="ARBA00022603"/>
    </source>
</evidence>
<comment type="pathway">
    <text evidence="12">Porphyrin-containing compound metabolism; siroheme biosynthesis; precorrin-2 from uroporphyrinogen III: step 1/1.</text>
</comment>
<comment type="similarity">
    <text evidence="2 15">Belongs to the precorrin methyltransferase family.</text>
</comment>
<dbReference type="PROSITE" id="PS00839">
    <property type="entry name" value="SUMT_1"/>
    <property type="match status" value="1"/>
</dbReference>
<dbReference type="GO" id="GO:0019354">
    <property type="term" value="P:siroheme biosynthetic process"/>
    <property type="evidence" value="ECO:0007669"/>
    <property type="project" value="UniProtKB-UniPathway"/>
</dbReference>
<organism evidence="18 19">
    <name type="scientific">Antarctobacter heliothermus</name>
    <dbReference type="NCBI Taxonomy" id="74033"/>
    <lineage>
        <taxon>Bacteria</taxon>
        <taxon>Pseudomonadati</taxon>
        <taxon>Pseudomonadota</taxon>
        <taxon>Alphaproteobacteria</taxon>
        <taxon>Rhodobacterales</taxon>
        <taxon>Roseobacteraceae</taxon>
        <taxon>Antarctobacter</taxon>
    </lineage>
</organism>
<dbReference type="InterPro" id="IPR006367">
    <property type="entry name" value="Sirohaem_synthase_N"/>
</dbReference>
<proteinExistence type="inferred from homology"/>
<dbReference type="InterPro" id="IPR003043">
    <property type="entry name" value="Uropor_MeTrfase_CS"/>
</dbReference>
<evidence type="ECO:0000256" key="9">
    <source>
        <dbReference type="ARBA" id="ARBA00023239"/>
    </source>
</evidence>
<dbReference type="InterPro" id="IPR050161">
    <property type="entry name" value="Siro_Cobalamin_biosynth"/>
</dbReference>
<evidence type="ECO:0000256" key="10">
    <source>
        <dbReference type="ARBA" id="ARBA00023244"/>
    </source>
</evidence>
<keyword evidence="10" id="KW-0627">Porphyrin biosynthesis</keyword>
<keyword evidence="3" id="KW-0169">Cobalamin biosynthesis</keyword>
<dbReference type="GO" id="GO:0051287">
    <property type="term" value="F:NAD binding"/>
    <property type="evidence" value="ECO:0007669"/>
    <property type="project" value="InterPro"/>
</dbReference>
<evidence type="ECO:0000256" key="14">
    <source>
        <dbReference type="PIRSR" id="PIRSR036426-1"/>
    </source>
</evidence>
<evidence type="ECO:0000256" key="3">
    <source>
        <dbReference type="ARBA" id="ARBA00022573"/>
    </source>
</evidence>
<dbReference type="PANTHER" id="PTHR45790:SF3">
    <property type="entry name" value="S-ADENOSYL-L-METHIONINE-DEPENDENT UROPORPHYRINOGEN III METHYLTRANSFERASE, CHLOROPLASTIC"/>
    <property type="match status" value="1"/>
</dbReference>
<dbReference type="Gene3D" id="3.40.50.720">
    <property type="entry name" value="NAD(P)-binding Rossmann-like Domain"/>
    <property type="match status" value="1"/>
</dbReference>
<dbReference type="InterPro" id="IPR012409">
    <property type="entry name" value="Sirohaem_synth"/>
</dbReference>
<dbReference type="InterPro" id="IPR019478">
    <property type="entry name" value="Sirohaem_synthase_dimer_dom"/>
</dbReference>
<dbReference type="InterPro" id="IPR000878">
    <property type="entry name" value="4pyrrol_Mease"/>
</dbReference>
<keyword evidence="7" id="KW-0560">Oxidoreductase</keyword>
<dbReference type="InterPro" id="IPR014776">
    <property type="entry name" value="4pyrrole_Mease_sub2"/>
</dbReference>
<evidence type="ECO:0000256" key="2">
    <source>
        <dbReference type="ARBA" id="ARBA00005879"/>
    </source>
</evidence>
<evidence type="ECO:0000259" key="17">
    <source>
        <dbReference type="Pfam" id="PF10414"/>
    </source>
</evidence>
<evidence type="ECO:0000256" key="15">
    <source>
        <dbReference type="RuleBase" id="RU003960"/>
    </source>
</evidence>
<dbReference type="GO" id="GO:0004851">
    <property type="term" value="F:uroporphyrin-III C-methyltransferase activity"/>
    <property type="evidence" value="ECO:0007669"/>
    <property type="project" value="InterPro"/>
</dbReference>
<dbReference type="Gene3D" id="3.30.950.10">
    <property type="entry name" value="Methyltransferase, Cobalt-precorrin-4 Transmethylase, Domain 2"/>
    <property type="match status" value="1"/>
</dbReference>
<evidence type="ECO:0000313" key="19">
    <source>
        <dbReference type="Proteomes" id="UP000198440"/>
    </source>
</evidence>
<evidence type="ECO:0000256" key="12">
    <source>
        <dbReference type="ARBA" id="ARBA00025705"/>
    </source>
</evidence>
<dbReference type="GO" id="GO:0043115">
    <property type="term" value="F:precorrin-2 dehydrogenase activity"/>
    <property type="evidence" value="ECO:0007669"/>
    <property type="project" value="UniProtKB-EC"/>
</dbReference>
<evidence type="ECO:0000256" key="8">
    <source>
        <dbReference type="ARBA" id="ARBA00023027"/>
    </source>
</evidence>
<dbReference type="Pfam" id="PF10414">
    <property type="entry name" value="CysG_dimeriser"/>
    <property type="match status" value="1"/>
</dbReference>
<dbReference type="EMBL" id="FZON01000014">
    <property type="protein sequence ID" value="SNS41092.1"/>
    <property type="molecule type" value="Genomic_DNA"/>
</dbReference>
<feature type="active site" description="Proton donor" evidence="14">
    <location>
        <position position="270"/>
    </location>
</feature>
<evidence type="ECO:0000256" key="6">
    <source>
        <dbReference type="ARBA" id="ARBA00022691"/>
    </source>
</evidence>
<dbReference type="NCBIfam" id="TIGR01469">
    <property type="entry name" value="cobA_cysG_Cterm"/>
    <property type="match status" value="1"/>
</dbReference>
<reference evidence="18 19" key="1">
    <citation type="submission" date="2017-06" db="EMBL/GenBank/DDBJ databases">
        <authorList>
            <person name="Kim H.J."/>
            <person name="Triplett B.A."/>
        </authorList>
    </citation>
    <scope>NUCLEOTIDE SEQUENCE [LARGE SCALE GENOMIC DNA]</scope>
    <source>
        <strain evidence="18 19">DSM 11445</strain>
    </source>
</reference>
<dbReference type="NCBIfam" id="TIGR01470">
    <property type="entry name" value="cysG_Nterm"/>
    <property type="match status" value="1"/>
</dbReference>
<evidence type="ECO:0000256" key="13">
    <source>
        <dbReference type="ARBA" id="ARBA00047561"/>
    </source>
</evidence>
<dbReference type="SUPFAM" id="SSF51735">
    <property type="entry name" value="NAD(P)-binding Rossmann-fold domains"/>
    <property type="match status" value="1"/>
</dbReference>
<dbReference type="UniPathway" id="UPA00262">
    <property type="reaction ID" value="UER00211"/>
</dbReference>
<dbReference type="AlphaFoldDB" id="A0A239EAZ4"/>
<dbReference type="InterPro" id="IPR036291">
    <property type="entry name" value="NAD(P)-bd_dom_sf"/>
</dbReference>
<gene>
    <name evidence="18" type="ORF">SAMN04488078_101417</name>
</gene>
<dbReference type="Gene3D" id="3.40.1010.10">
    <property type="entry name" value="Cobalt-precorrin-4 Transmethylase, Domain 1"/>
    <property type="match status" value="1"/>
</dbReference>
<dbReference type="PROSITE" id="PS00840">
    <property type="entry name" value="SUMT_2"/>
    <property type="match status" value="1"/>
</dbReference>
<dbReference type="Pfam" id="PF00590">
    <property type="entry name" value="TP_methylase"/>
    <property type="match status" value="1"/>
</dbReference>
<dbReference type="InterPro" id="IPR035996">
    <property type="entry name" value="4pyrrol_Methylase_sf"/>
</dbReference>
<dbReference type="NCBIfam" id="NF007922">
    <property type="entry name" value="PRK10637.1"/>
    <property type="match status" value="1"/>
</dbReference>
<dbReference type="GO" id="GO:0032259">
    <property type="term" value="P:methylation"/>
    <property type="evidence" value="ECO:0007669"/>
    <property type="project" value="UniProtKB-KW"/>
</dbReference>
<sequence>MQHFPIFLNLAGRRVVVSGGGAAALAKLRLLFKTEADIAVYATRADHQIIRWAATGALTLVPRALVDGDIQSAALFYAANEDDAEDGRTATLARAEGALVNVVDNLEDSQFITPAIVDRDPVTIAIGTEGAAPVLARAIKADLEERLPATLGTLARIGKGFRKLAEALPFGRARRDFWQDYYFNAGPRAITQGTDAVDQALDDLLARHLTRPERPGHISFVGAGPGDPDLLTLKARKALDAADVVIHDRLVPQPILELARREATMIDVGKTGFGPSAKQEDINALVVQHGLEGAQVVRLKGGDCTVFGRLDEEVEAVLEAGLSYDVVPGITAASAAVAGIGQSLTKRGRNASARILTGHDMQGFADHDWRSLARPGEVAAIYMAKRAAHFLQGRLLMHGAAPDTPVTVVENASRPDQRVLGTTLDRLSTDLGEADLNGPALMLFGLAPRDGLPVTTSDQEALQWPAASLPKSSPQMPSSLATLSI</sequence>
<dbReference type="Pfam" id="PF13241">
    <property type="entry name" value="NAD_binding_7"/>
    <property type="match status" value="1"/>
</dbReference>